<dbReference type="FunFam" id="2.40.10.10:FF:000077">
    <property type="entry name" value="Predicted protein"/>
    <property type="match status" value="1"/>
</dbReference>
<dbReference type="MEROPS" id="S01.103"/>
<dbReference type="EMBL" id="KB445572">
    <property type="protein sequence ID" value="EMD94057.1"/>
    <property type="molecule type" value="Genomic_DNA"/>
</dbReference>
<feature type="chain" id="PRO_5004027804" description="Peptidase S1 domain-containing protein" evidence="6">
    <location>
        <begin position="18"/>
        <end position="277"/>
    </location>
</feature>
<dbReference type="Pfam" id="PF00089">
    <property type="entry name" value="Trypsin"/>
    <property type="match status" value="1"/>
</dbReference>
<dbReference type="STRING" id="701091.M2V266"/>
<dbReference type="PROSITE" id="PS50240">
    <property type="entry name" value="TRYPSIN_DOM"/>
    <property type="match status" value="1"/>
</dbReference>
<dbReference type="GO" id="GO:0006508">
    <property type="term" value="P:proteolysis"/>
    <property type="evidence" value="ECO:0007669"/>
    <property type="project" value="UniProtKB-KW"/>
</dbReference>
<gene>
    <name evidence="8" type="ORF">COCHEDRAFT_1201876</name>
</gene>
<keyword evidence="9" id="KW-1185">Reference proteome</keyword>
<evidence type="ECO:0000256" key="4">
    <source>
        <dbReference type="ARBA" id="ARBA00023157"/>
    </source>
</evidence>
<dbReference type="eggNOG" id="KOG3627">
    <property type="taxonomic scope" value="Eukaryota"/>
</dbReference>
<dbReference type="CDD" id="cd00190">
    <property type="entry name" value="Tryp_SPc"/>
    <property type="match status" value="1"/>
</dbReference>
<feature type="domain" description="Peptidase S1" evidence="7">
    <location>
        <begin position="31"/>
        <end position="277"/>
    </location>
</feature>
<evidence type="ECO:0000313" key="8">
    <source>
        <dbReference type="EMBL" id="EMD94057.1"/>
    </source>
</evidence>
<keyword evidence="6" id="KW-0732">Signal</keyword>
<sequence>MRFQSMLAAALPALVLSAPTPQWDDVPEENIVGGTTAAAGEYPFIVSLQVGGRHVCGGTLINGNTVVTAAHCSVSSVIGSVSNTAVRVGSLYSIDWEKERETNTSSKQSSTSGGTVVRVSRIVIHPSYQASTSNNDVAVWKLSSTVTAGGNIGFASLAASGSDPASGSTVSVAGWGATREGGGASTSLLKVSVPVVARSTCVSNYNAVGLTVTTNMVCAGVAAGGRDSCQGDSGGPLVDASKTLVGIVSWGSGCARPNLPGVYSRVGSLRSFIDQNA</sequence>
<dbReference type="OrthoDB" id="6380398at2759"/>
<dbReference type="InterPro" id="IPR043504">
    <property type="entry name" value="Peptidase_S1_PA_chymotrypsin"/>
</dbReference>
<dbReference type="PANTHER" id="PTHR24252:SF7">
    <property type="entry name" value="HYALIN"/>
    <property type="match status" value="1"/>
</dbReference>
<dbReference type="SMART" id="SM00020">
    <property type="entry name" value="Tryp_SPc"/>
    <property type="match status" value="1"/>
</dbReference>
<dbReference type="Proteomes" id="UP000016936">
    <property type="component" value="Unassembled WGS sequence"/>
</dbReference>
<evidence type="ECO:0000256" key="6">
    <source>
        <dbReference type="SAM" id="SignalP"/>
    </source>
</evidence>
<dbReference type="PANTHER" id="PTHR24252">
    <property type="entry name" value="ACROSIN-RELATED"/>
    <property type="match status" value="1"/>
</dbReference>
<dbReference type="InterPro" id="IPR033116">
    <property type="entry name" value="TRYPSIN_SER"/>
</dbReference>
<reference evidence="8 9" key="1">
    <citation type="journal article" date="2012" name="PLoS Pathog.">
        <title>Diverse lifestyles and strategies of plant pathogenesis encoded in the genomes of eighteen Dothideomycetes fungi.</title>
        <authorList>
            <person name="Ohm R.A."/>
            <person name="Feau N."/>
            <person name="Henrissat B."/>
            <person name="Schoch C.L."/>
            <person name="Horwitz B.A."/>
            <person name="Barry K.W."/>
            <person name="Condon B.J."/>
            <person name="Copeland A.C."/>
            <person name="Dhillon B."/>
            <person name="Glaser F."/>
            <person name="Hesse C.N."/>
            <person name="Kosti I."/>
            <person name="LaButti K."/>
            <person name="Lindquist E.A."/>
            <person name="Lucas S."/>
            <person name="Salamov A.A."/>
            <person name="Bradshaw R.E."/>
            <person name="Ciuffetti L."/>
            <person name="Hamelin R.C."/>
            <person name="Kema G.H.J."/>
            <person name="Lawrence C."/>
            <person name="Scott J.A."/>
            <person name="Spatafora J.W."/>
            <person name="Turgeon B.G."/>
            <person name="de Wit P.J.G.M."/>
            <person name="Zhong S."/>
            <person name="Goodwin S.B."/>
            <person name="Grigoriev I.V."/>
        </authorList>
    </citation>
    <scope>NUCLEOTIDE SEQUENCE [LARGE SCALE GENOMIC DNA]</scope>
    <source>
        <strain evidence="9">C5 / ATCC 48332 / race O</strain>
    </source>
</reference>
<proteinExistence type="predicted"/>
<dbReference type="InterPro" id="IPR018114">
    <property type="entry name" value="TRYPSIN_HIS"/>
</dbReference>
<keyword evidence="3 5" id="KW-0720">Serine protease</keyword>
<dbReference type="GO" id="GO:0004252">
    <property type="term" value="F:serine-type endopeptidase activity"/>
    <property type="evidence" value="ECO:0007669"/>
    <property type="project" value="InterPro"/>
</dbReference>
<name>M2V266_COCH5</name>
<feature type="signal peptide" evidence="6">
    <location>
        <begin position="1"/>
        <end position="17"/>
    </location>
</feature>
<accession>M2V266</accession>
<reference evidence="9" key="2">
    <citation type="journal article" date="2013" name="PLoS Genet.">
        <title>Comparative genome structure, secondary metabolite, and effector coding capacity across Cochliobolus pathogens.</title>
        <authorList>
            <person name="Condon B.J."/>
            <person name="Leng Y."/>
            <person name="Wu D."/>
            <person name="Bushley K.E."/>
            <person name="Ohm R.A."/>
            <person name="Otillar R."/>
            <person name="Martin J."/>
            <person name="Schackwitz W."/>
            <person name="Grimwood J."/>
            <person name="MohdZainudin N."/>
            <person name="Xue C."/>
            <person name="Wang R."/>
            <person name="Manning V.A."/>
            <person name="Dhillon B."/>
            <person name="Tu Z.J."/>
            <person name="Steffenson B.J."/>
            <person name="Salamov A."/>
            <person name="Sun H."/>
            <person name="Lowry S."/>
            <person name="LaButti K."/>
            <person name="Han J."/>
            <person name="Copeland A."/>
            <person name="Lindquist E."/>
            <person name="Barry K."/>
            <person name="Schmutz J."/>
            <person name="Baker S.E."/>
            <person name="Ciuffetti L.M."/>
            <person name="Grigoriev I.V."/>
            <person name="Zhong S."/>
            <person name="Turgeon B.G."/>
        </authorList>
    </citation>
    <scope>NUCLEOTIDE SEQUENCE [LARGE SCALE GENOMIC DNA]</scope>
    <source>
        <strain evidence="9">C5 / ATCC 48332 / race O</strain>
    </source>
</reference>
<dbReference type="InterPro" id="IPR001254">
    <property type="entry name" value="Trypsin_dom"/>
</dbReference>
<dbReference type="PRINTS" id="PR00722">
    <property type="entry name" value="CHYMOTRYPSIN"/>
</dbReference>
<organism evidence="8 9">
    <name type="scientific">Cochliobolus heterostrophus (strain C5 / ATCC 48332 / race O)</name>
    <name type="common">Southern corn leaf blight fungus</name>
    <name type="synonym">Bipolaris maydis</name>
    <dbReference type="NCBI Taxonomy" id="701091"/>
    <lineage>
        <taxon>Eukaryota</taxon>
        <taxon>Fungi</taxon>
        <taxon>Dikarya</taxon>
        <taxon>Ascomycota</taxon>
        <taxon>Pezizomycotina</taxon>
        <taxon>Dothideomycetes</taxon>
        <taxon>Pleosporomycetidae</taxon>
        <taxon>Pleosporales</taxon>
        <taxon>Pleosporineae</taxon>
        <taxon>Pleosporaceae</taxon>
        <taxon>Bipolaris</taxon>
    </lineage>
</organism>
<dbReference type="SUPFAM" id="SSF50494">
    <property type="entry name" value="Trypsin-like serine proteases"/>
    <property type="match status" value="1"/>
</dbReference>
<evidence type="ECO:0000256" key="2">
    <source>
        <dbReference type="ARBA" id="ARBA00022801"/>
    </source>
</evidence>
<evidence type="ECO:0000256" key="1">
    <source>
        <dbReference type="ARBA" id="ARBA00022670"/>
    </source>
</evidence>
<dbReference type="InterPro" id="IPR009003">
    <property type="entry name" value="Peptidase_S1_PA"/>
</dbReference>
<evidence type="ECO:0000256" key="5">
    <source>
        <dbReference type="RuleBase" id="RU363034"/>
    </source>
</evidence>
<dbReference type="OMA" id="TNHIRVL"/>
<evidence type="ECO:0000256" key="3">
    <source>
        <dbReference type="ARBA" id="ARBA00022825"/>
    </source>
</evidence>
<dbReference type="AlphaFoldDB" id="M2V266"/>
<keyword evidence="1 5" id="KW-0645">Protease</keyword>
<dbReference type="HOGENOM" id="CLU_006842_7_5_1"/>
<evidence type="ECO:0000313" key="9">
    <source>
        <dbReference type="Proteomes" id="UP000016936"/>
    </source>
</evidence>
<evidence type="ECO:0000259" key="7">
    <source>
        <dbReference type="PROSITE" id="PS50240"/>
    </source>
</evidence>
<dbReference type="InterPro" id="IPR001314">
    <property type="entry name" value="Peptidase_S1A"/>
</dbReference>
<dbReference type="Gene3D" id="2.40.10.10">
    <property type="entry name" value="Trypsin-like serine proteases"/>
    <property type="match status" value="1"/>
</dbReference>
<dbReference type="PROSITE" id="PS00135">
    <property type="entry name" value="TRYPSIN_SER"/>
    <property type="match status" value="1"/>
</dbReference>
<dbReference type="PROSITE" id="PS00134">
    <property type="entry name" value="TRYPSIN_HIS"/>
    <property type="match status" value="1"/>
</dbReference>
<keyword evidence="2 5" id="KW-0378">Hydrolase</keyword>
<keyword evidence="4" id="KW-1015">Disulfide bond</keyword>
<protein>
    <recommendedName>
        <fullName evidence="7">Peptidase S1 domain-containing protein</fullName>
    </recommendedName>
</protein>